<dbReference type="AlphaFoldDB" id="A0A0K2VCF5"/>
<feature type="region of interest" description="Disordered" evidence="1">
    <location>
        <begin position="1"/>
        <end position="56"/>
    </location>
</feature>
<proteinExistence type="predicted"/>
<evidence type="ECO:0000256" key="1">
    <source>
        <dbReference type="SAM" id="MobiDB-lite"/>
    </source>
</evidence>
<evidence type="ECO:0000313" key="2">
    <source>
        <dbReference type="EMBL" id="CDW47616.1"/>
    </source>
</evidence>
<feature type="compositionally biased region" description="Basic and acidic residues" evidence="1">
    <location>
        <begin position="1"/>
        <end position="18"/>
    </location>
</feature>
<accession>A0A0K2VCF5</accession>
<sequence>MKNNKKKESNSLHMKKTENQGPRSKKRERKGHSNETHPSKRPQNSKQDSVELQKVAQTKPKGKFLYEEIGKEATEITIIRKNSYHISLLEWYKVWVVVFFAV</sequence>
<organism evidence="2">
    <name type="scientific">Lepeophtheirus salmonis</name>
    <name type="common">Salmon louse</name>
    <name type="synonym">Caligus salmonis</name>
    <dbReference type="NCBI Taxonomy" id="72036"/>
    <lineage>
        <taxon>Eukaryota</taxon>
        <taxon>Metazoa</taxon>
        <taxon>Ecdysozoa</taxon>
        <taxon>Arthropoda</taxon>
        <taxon>Crustacea</taxon>
        <taxon>Multicrustacea</taxon>
        <taxon>Hexanauplia</taxon>
        <taxon>Copepoda</taxon>
        <taxon>Siphonostomatoida</taxon>
        <taxon>Caligidae</taxon>
        <taxon>Lepeophtheirus</taxon>
    </lineage>
</organism>
<protein>
    <submittedName>
        <fullName evidence="2">Uncharacterized protein</fullName>
    </submittedName>
</protein>
<dbReference type="EMBL" id="HACA01030255">
    <property type="protein sequence ID" value="CDW47616.1"/>
    <property type="molecule type" value="Transcribed_RNA"/>
</dbReference>
<reference evidence="2" key="1">
    <citation type="submission" date="2014-05" db="EMBL/GenBank/DDBJ databases">
        <authorList>
            <person name="Chronopoulou M."/>
        </authorList>
    </citation>
    <scope>NUCLEOTIDE SEQUENCE</scope>
    <source>
        <tissue evidence="2">Whole organism</tissue>
    </source>
</reference>
<name>A0A0K2VCF5_LEPSM</name>